<keyword evidence="8" id="KW-0249">Electron transport</keyword>
<organism evidence="16 17">
    <name type="scientific">Bemisia tabaci</name>
    <name type="common">Sweetpotato whitefly</name>
    <name type="synonym">Aleurodes tabaci</name>
    <dbReference type="NCBI Taxonomy" id="7038"/>
    <lineage>
        <taxon>Eukaryota</taxon>
        <taxon>Metazoa</taxon>
        <taxon>Ecdysozoa</taxon>
        <taxon>Arthropoda</taxon>
        <taxon>Hexapoda</taxon>
        <taxon>Insecta</taxon>
        <taxon>Pterygota</taxon>
        <taxon>Neoptera</taxon>
        <taxon>Paraneoptera</taxon>
        <taxon>Hemiptera</taxon>
        <taxon>Sternorrhyncha</taxon>
        <taxon>Aleyrodoidea</taxon>
        <taxon>Aleyrodidae</taxon>
        <taxon>Aleyrodinae</taxon>
        <taxon>Bemisia</taxon>
    </lineage>
</organism>
<feature type="domain" description="Cytochrome b5 heme-binding" evidence="15">
    <location>
        <begin position="5"/>
        <end position="81"/>
    </location>
</feature>
<evidence type="ECO:0000256" key="14">
    <source>
        <dbReference type="RuleBase" id="RU362121"/>
    </source>
</evidence>
<accession>A0A9N9ZWQ8</accession>
<dbReference type="Proteomes" id="UP001152759">
    <property type="component" value="Chromosome 1"/>
</dbReference>
<evidence type="ECO:0000256" key="2">
    <source>
        <dbReference type="ARBA" id="ARBA00022448"/>
    </source>
</evidence>
<keyword evidence="17" id="KW-1185">Reference proteome</keyword>
<evidence type="ECO:0000256" key="7">
    <source>
        <dbReference type="ARBA" id="ARBA00022848"/>
    </source>
</evidence>
<dbReference type="PROSITE" id="PS00191">
    <property type="entry name" value="CYTOCHROME_B5_1"/>
    <property type="match status" value="1"/>
</dbReference>
<keyword evidence="4 14" id="KW-0812">Transmembrane</keyword>
<sequence length="131" mass="14666">MTEASTVFTMEKIKQLASKNRTIFVINNEVYDVSKFLDEHPGGEEVLQEHAGKDASETFEDVGHSSDAREMMVKFKIGELCESDKKALQSKKDKNKASATTSISDNFSTYKSGIISVVVAFIVTYIYSFYI</sequence>
<dbReference type="GO" id="GO:0005789">
    <property type="term" value="C:endoplasmic reticulum membrane"/>
    <property type="evidence" value="ECO:0007669"/>
    <property type="project" value="UniProtKB-SubCell"/>
</dbReference>
<keyword evidence="9 14" id="KW-0408">Iron</keyword>
<evidence type="ECO:0000256" key="13">
    <source>
        <dbReference type="ARBA" id="ARBA00039806"/>
    </source>
</evidence>
<reference evidence="16" key="1">
    <citation type="submission" date="2021-12" db="EMBL/GenBank/DDBJ databases">
        <authorList>
            <person name="King R."/>
        </authorList>
    </citation>
    <scope>NUCLEOTIDE SEQUENCE</scope>
</reference>
<dbReference type="GO" id="GO:0020037">
    <property type="term" value="F:heme binding"/>
    <property type="evidence" value="ECO:0007669"/>
    <property type="project" value="UniProtKB-UniRule"/>
</dbReference>
<evidence type="ECO:0000256" key="1">
    <source>
        <dbReference type="ARBA" id="ARBA00004131"/>
    </source>
</evidence>
<dbReference type="PANTHER" id="PTHR19359:SF150">
    <property type="entry name" value="CYTOCHROME B5"/>
    <property type="match status" value="1"/>
</dbReference>
<keyword evidence="10 14" id="KW-0472">Membrane</keyword>
<comment type="subcellular location">
    <subcellularLocation>
        <location evidence="1">Endoplasmic reticulum membrane</location>
        <topology evidence="1">Single-pass membrane protein</topology>
        <orientation evidence="1">Cytoplasmic side</orientation>
    </subcellularLocation>
    <subcellularLocation>
        <location evidence="11">Microsome membrane</location>
        <topology evidence="11">Single-pass membrane protein</topology>
        <orientation evidence="11">Cytoplasmic side</orientation>
    </subcellularLocation>
</comment>
<dbReference type="FunFam" id="3.10.120.10:FF:000002">
    <property type="entry name" value="Cytochrome b5 type B"/>
    <property type="match status" value="1"/>
</dbReference>
<evidence type="ECO:0000256" key="12">
    <source>
        <dbReference type="ARBA" id="ARBA00038168"/>
    </source>
</evidence>
<evidence type="ECO:0000256" key="4">
    <source>
        <dbReference type="ARBA" id="ARBA00022692"/>
    </source>
</evidence>
<proteinExistence type="inferred from homology"/>
<evidence type="ECO:0000256" key="11">
    <source>
        <dbReference type="ARBA" id="ARBA00037877"/>
    </source>
</evidence>
<keyword evidence="2" id="KW-0813">Transport</keyword>
<comment type="similarity">
    <text evidence="12 14">Belongs to the cytochrome b5 family.</text>
</comment>
<dbReference type="EMBL" id="OU963862">
    <property type="protein sequence ID" value="CAH0380974.1"/>
    <property type="molecule type" value="Genomic_DNA"/>
</dbReference>
<dbReference type="PANTHER" id="PTHR19359">
    <property type="entry name" value="CYTOCHROME B5"/>
    <property type="match status" value="1"/>
</dbReference>
<dbReference type="Pfam" id="PF00173">
    <property type="entry name" value="Cyt-b5"/>
    <property type="match status" value="1"/>
</dbReference>
<evidence type="ECO:0000259" key="15">
    <source>
        <dbReference type="PROSITE" id="PS50255"/>
    </source>
</evidence>
<dbReference type="InterPro" id="IPR050668">
    <property type="entry name" value="Cytochrome_b5"/>
</dbReference>
<dbReference type="PRINTS" id="PR00363">
    <property type="entry name" value="CYTOCHROMEB5"/>
</dbReference>
<name>A0A9N9ZWQ8_BEMTA</name>
<keyword evidence="7" id="KW-0492">Microsome</keyword>
<dbReference type="GO" id="GO:0046872">
    <property type="term" value="F:metal ion binding"/>
    <property type="evidence" value="ECO:0007669"/>
    <property type="project" value="UniProtKB-UniRule"/>
</dbReference>
<evidence type="ECO:0000256" key="5">
    <source>
        <dbReference type="ARBA" id="ARBA00022723"/>
    </source>
</evidence>
<dbReference type="AlphaFoldDB" id="A0A9N9ZWQ8"/>
<protein>
    <recommendedName>
        <fullName evidence="13">Cytochrome b5</fullName>
    </recommendedName>
</protein>
<evidence type="ECO:0000256" key="6">
    <source>
        <dbReference type="ARBA" id="ARBA00022824"/>
    </source>
</evidence>
<evidence type="ECO:0000256" key="9">
    <source>
        <dbReference type="ARBA" id="ARBA00023004"/>
    </source>
</evidence>
<dbReference type="InterPro" id="IPR018506">
    <property type="entry name" value="Cyt_B5_heme-BS"/>
</dbReference>
<evidence type="ECO:0000256" key="8">
    <source>
        <dbReference type="ARBA" id="ARBA00022982"/>
    </source>
</evidence>
<feature type="transmembrane region" description="Helical" evidence="14">
    <location>
        <begin position="112"/>
        <end position="130"/>
    </location>
</feature>
<dbReference type="SMART" id="SM01117">
    <property type="entry name" value="Cyt-b5"/>
    <property type="match status" value="1"/>
</dbReference>
<evidence type="ECO:0000256" key="10">
    <source>
        <dbReference type="ARBA" id="ARBA00023136"/>
    </source>
</evidence>
<dbReference type="PROSITE" id="PS50255">
    <property type="entry name" value="CYTOCHROME_B5_2"/>
    <property type="match status" value="1"/>
</dbReference>
<dbReference type="InterPro" id="IPR001199">
    <property type="entry name" value="Cyt_B5-like_heme/steroid-bd"/>
</dbReference>
<gene>
    <name evidence="16" type="ORF">BEMITA_LOCUS669</name>
</gene>
<dbReference type="KEGG" id="btab:109041193"/>
<dbReference type="Gene3D" id="3.10.120.10">
    <property type="entry name" value="Cytochrome b5-like heme/steroid binding domain"/>
    <property type="match status" value="1"/>
</dbReference>
<keyword evidence="5 14" id="KW-0479">Metal-binding</keyword>
<evidence type="ECO:0000313" key="17">
    <source>
        <dbReference type="Proteomes" id="UP001152759"/>
    </source>
</evidence>
<evidence type="ECO:0000313" key="16">
    <source>
        <dbReference type="EMBL" id="CAH0380974.1"/>
    </source>
</evidence>
<keyword evidence="3 14" id="KW-0349">Heme</keyword>
<dbReference type="SMR" id="A0A9N9ZWQ8"/>
<keyword evidence="14" id="KW-1133">Transmembrane helix</keyword>
<evidence type="ECO:0000256" key="3">
    <source>
        <dbReference type="ARBA" id="ARBA00022617"/>
    </source>
</evidence>
<keyword evidence="6" id="KW-0256">Endoplasmic reticulum</keyword>
<dbReference type="InterPro" id="IPR036400">
    <property type="entry name" value="Cyt_B5-like_heme/steroid_sf"/>
</dbReference>
<dbReference type="SUPFAM" id="SSF55856">
    <property type="entry name" value="Cytochrome b5-like heme/steroid binding domain"/>
    <property type="match status" value="1"/>
</dbReference>